<proteinExistence type="predicted"/>
<evidence type="ECO:0000313" key="1">
    <source>
        <dbReference type="EMBL" id="JAC47946.1"/>
    </source>
</evidence>
<accession>A0A034VX95</accession>
<dbReference type="OrthoDB" id="273257at2759"/>
<name>A0A034VX95_BACDO</name>
<dbReference type="EMBL" id="GAKP01011006">
    <property type="protein sequence ID" value="JAC47946.1"/>
    <property type="molecule type" value="Transcribed_RNA"/>
</dbReference>
<reference evidence="1" key="1">
    <citation type="journal article" date="2014" name="BMC Genomics">
        <title>Characterizing the developmental transcriptome of the oriental fruit fly, Bactrocera dorsalis (Diptera: Tephritidae) through comparative genomic analysis with Drosophila melanogaster utilizing modENCODE datasets.</title>
        <authorList>
            <person name="Geib S.M."/>
            <person name="Calla B."/>
            <person name="Hall B."/>
            <person name="Hou S."/>
            <person name="Manoukis N.C."/>
        </authorList>
    </citation>
    <scope>NUCLEOTIDE SEQUENCE</scope>
    <source>
        <strain evidence="1">Punador</strain>
    </source>
</reference>
<dbReference type="AlphaFoldDB" id="A0A034VX95"/>
<organism evidence="1">
    <name type="scientific">Bactrocera dorsalis</name>
    <name type="common">Oriental fruit fly</name>
    <name type="synonym">Dacus dorsalis</name>
    <dbReference type="NCBI Taxonomy" id="27457"/>
    <lineage>
        <taxon>Eukaryota</taxon>
        <taxon>Metazoa</taxon>
        <taxon>Ecdysozoa</taxon>
        <taxon>Arthropoda</taxon>
        <taxon>Hexapoda</taxon>
        <taxon>Insecta</taxon>
        <taxon>Pterygota</taxon>
        <taxon>Neoptera</taxon>
        <taxon>Endopterygota</taxon>
        <taxon>Diptera</taxon>
        <taxon>Brachycera</taxon>
        <taxon>Muscomorpha</taxon>
        <taxon>Tephritoidea</taxon>
        <taxon>Tephritidae</taxon>
        <taxon>Bactrocera</taxon>
        <taxon>Bactrocera</taxon>
    </lineage>
</organism>
<protein>
    <submittedName>
        <fullName evidence="1">Uncharacterized protein</fullName>
    </submittedName>
</protein>
<sequence length="128" mass="14031">MHIHANIIISGQLHHYITQTPAVVLSQRLQRNPLLRCASYEPQSNRLTALSADTALFKQLSFTLPRRRPKSITTNVCNKAGVAPSSLTASPVSERSSGFSSIGSADERTLRYAALFEGVESVRKIPVK</sequence>